<keyword evidence="4" id="KW-1185">Reference proteome</keyword>
<organism evidence="2">
    <name type="scientific">Anopheles sinensis</name>
    <name type="common">Mosquito</name>
    <dbReference type="NCBI Taxonomy" id="74873"/>
    <lineage>
        <taxon>Eukaryota</taxon>
        <taxon>Metazoa</taxon>
        <taxon>Ecdysozoa</taxon>
        <taxon>Arthropoda</taxon>
        <taxon>Hexapoda</taxon>
        <taxon>Insecta</taxon>
        <taxon>Pterygota</taxon>
        <taxon>Neoptera</taxon>
        <taxon>Endopterygota</taxon>
        <taxon>Diptera</taxon>
        <taxon>Nematocera</taxon>
        <taxon>Culicoidea</taxon>
        <taxon>Culicidae</taxon>
        <taxon>Anophelinae</taxon>
        <taxon>Anopheles</taxon>
    </lineage>
</organism>
<feature type="compositionally biased region" description="Basic and acidic residues" evidence="1">
    <location>
        <begin position="245"/>
        <end position="257"/>
    </location>
</feature>
<reference evidence="2 4" key="1">
    <citation type="journal article" date="2014" name="BMC Genomics">
        <title>Genome sequence of Anopheles sinensis provides insight into genetics basis of mosquito competence for malaria parasites.</title>
        <authorList>
            <person name="Zhou D."/>
            <person name="Zhang D."/>
            <person name="Ding G."/>
            <person name="Shi L."/>
            <person name="Hou Q."/>
            <person name="Ye Y."/>
            <person name="Xu Y."/>
            <person name="Zhou H."/>
            <person name="Xiong C."/>
            <person name="Li S."/>
            <person name="Yu J."/>
            <person name="Hong S."/>
            <person name="Yu X."/>
            <person name="Zou P."/>
            <person name="Chen C."/>
            <person name="Chang X."/>
            <person name="Wang W."/>
            <person name="Lv Y."/>
            <person name="Sun Y."/>
            <person name="Ma L."/>
            <person name="Shen B."/>
            <person name="Zhu C."/>
        </authorList>
    </citation>
    <scope>NUCLEOTIDE SEQUENCE [LARGE SCALE GENOMIC DNA]</scope>
</reference>
<dbReference type="VEuPathDB" id="VectorBase:ASIC005572"/>
<feature type="compositionally biased region" description="Low complexity" evidence="1">
    <location>
        <begin position="136"/>
        <end position="146"/>
    </location>
</feature>
<dbReference type="Proteomes" id="UP000030765">
    <property type="component" value="Unassembled WGS sequence"/>
</dbReference>
<reference evidence="3" key="2">
    <citation type="submission" date="2020-05" db="UniProtKB">
        <authorList>
            <consortium name="EnsemblMetazoa"/>
        </authorList>
    </citation>
    <scope>IDENTIFICATION</scope>
</reference>
<sequence length="319" mass="33825">MPTGTSTNTNFTPSSTMPKMLLHYQNGKITCRYNDNCTDADNSGPLRVVQDYDANDELQFIVASYKPSQTTTPQMGARQHQQHHLYHLDQTGAEGSATQASTSASGTRIGRSSKSISSSVEETSPIGTVGTNIRQAPGSSASPAGAAEFEGTISGATLEETNSRLQQNATSTMSATLVGADEAMVTPTKSTTTTAVNSGTTDRADSIFPSSLPALQGSASLSSAKKPLAKQQQQLTPIAISAEPEAPKHSEHGRTDNLQEDSSFATQRSSTTIAAMSGTPTGVTKTRFKRSLLQMLPSSTVDYDSVARIKRREKRSERG</sequence>
<dbReference type="AlphaFoldDB" id="A0A084VJV9"/>
<feature type="compositionally biased region" description="Polar residues" evidence="1">
    <location>
        <begin position="125"/>
        <end position="134"/>
    </location>
</feature>
<accession>A0A084VJV9</accession>
<evidence type="ECO:0000313" key="4">
    <source>
        <dbReference type="Proteomes" id="UP000030765"/>
    </source>
</evidence>
<name>A0A084VJV9_ANOSI</name>
<dbReference type="EMBL" id="ATLV01013905">
    <property type="status" value="NOT_ANNOTATED_CDS"/>
    <property type="molecule type" value="Genomic_DNA"/>
</dbReference>
<evidence type="ECO:0000256" key="1">
    <source>
        <dbReference type="SAM" id="MobiDB-lite"/>
    </source>
</evidence>
<evidence type="ECO:0000313" key="3">
    <source>
        <dbReference type="EnsemblMetazoa" id="ASIC005572-PA"/>
    </source>
</evidence>
<feature type="region of interest" description="Disordered" evidence="1">
    <location>
        <begin position="243"/>
        <end position="286"/>
    </location>
</feature>
<feature type="compositionally biased region" description="Low complexity" evidence="1">
    <location>
        <begin position="93"/>
        <end position="124"/>
    </location>
</feature>
<dbReference type="EMBL" id="KE524908">
    <property type="protein sequence ID" value="KFB38253.1"/>
    <property type="molecule type" value="Genomic_DNA"/>
</dbReference>
<proteinExistence type="predicted"/>
<feature type="compositionally biased region" description="Polar residues" evidence="1">
    <location>
        <begin position="260"/>
        <end position="284"/>
    </location>
</feature>
<feature type="region of interest" description="Disordered" evidence="1">
    <location>
        <begin position="93"/>
        <end position="146"/>
    </location>
</feature>
<gene>
    <name evidence="2" type="ORF">ZHAS_00005572</name>
</gene>
<dbReference type="EnsemblMetazoa" id="ASIC005572-RA">
    <property type="protein sequence ID" value="ASIC005572-PA"/>
    <property type="gene ID" value="ASIC005572"/>
</dbReference>
<protein>
    <submittedName>
        <fullName evidence="2 3">Uncharacterized protein</fullName>
    </submittedName>
</protein>
<evidence type="ECO:0000313" key="2">
    <source>
        <dbReference type="EMBL" id="KFB38253.1"/>
    </source>
</evidence>